<dbReference type="Proteomes" id="UP001164632">
    <property type="component" value="Chromosome"/>
</dbReference>
<dbReference type="AlphaFoldDB" id="A0AA47DZI0"/>
<accession>A0AA47DZI0</accession>
<evidence type="ECO:0000313" key="1">
    <source>
        <dbReference type="EMBL" id="WAE51202.1"/>
    </source>
</evidence>
<dbReference type="GO" id="GO:0006355">
    <property type="term" value="P:regulation of DNA-templated transcription"/>
    <property type="evidence" value="ECO:0007669"/>
    <property type="project" value="InterPro"/>
</dbReference>
<protein>
    <submittedName>
        <fullName evidence="1">Helix-turn-helix transcriptional regulator</fullName>
    </submittedName>
</protein>
<organism evidence="1 2">
    <name type="scientific">Stutzerimonas frequens</name>
    <dbReference type="NCBI Taxonomy" id="2968969"/>
    <lineage>
        <taxon>Bacteria</taxon>
        <taxon>Pseudomonadati</taxon>
        <taxon>Pseudomonadota</taxon>
        <taxon>Gammaproteobacteria</taxon>
        <taxon>Pseudomonadales</taxon>
        <taxon>Pseudomonadaceae</taxon>
        <taxon>Stutzerimonas</taxon>
    </lineage>
</organism>
<dbReference type="GO" id="GO:0003677">
    <property type="term" value="F:DNA binding"/>
    <property type="evidence" value="ECO:0007669"/>
    <property type="project" value="InterPro"/>
</dbReference>
<gene>
    <name evidence="1" type="ORF">OSV15_16160</name>
</gene>
<dbReference type="SUPFAM" id="SSF46894">
    <property type="entry name" value="C-terminal effector domain of the bipartite response regulators"/>
    <property type="match status" value="1"/>
</dbReference>
<dbReference type="InterPro" id="IPR016032">
    <property type="entry name" value="Sig_transdc_resp-reg_C-effctor"/>
</dbReference>
<sequence length="126" mass="13754">MDTIQVDGWLGRLGQGLAPRQLEATLWACADKTAKEIARCMGCSPATVVKTLDRARSSLSEKDRQIASTRGLCLEAMRRGIIAPLVLALLVGGEHNPQVRPIRRPEAPRSQVVVRAQRMEEAQLAA</sequence>
<reference evidence="1" key="1">
    <citation type="submission" date="2022-11" db="EMBL/GenBank/DDBJ databases">
        <title>Genomic of Pseudomonas TF18.</title>
        <authorList>
            <person name="Liu T."/>
        </authorList>
    </citation>
    <scope>NUCLEOTIDE SEQUENCE</scope>
    <source>
        <strain evidence="1">TF18</strain>
    </source>
</reference>
<name>A0AA47DZI0_9GAMM</name>
<dbReference type="InterPro" id="IPR036388">
    <property type="entry name" value="WH-like_DNA-bd_sf"/>
</dbReference>
<dbReference type="EMBL" id="CP113257">
    <property type="protein sequence ID" value="WAE51202.1"/>
    <property type="molecule type" value="Genomic_DNA"/>
</dbReference>
<dbReference type="Gene3D" id="1.10.10.10">
    <property type="entry name" value="Winged helix-like DNA-binding domain superfamily/Winged helix DNA-binding domain"/>
    <property type="match status" value="1"/>
</dbReference>
<evidence type="ECO:0000313" key="2">
    <source>
        <dbReference type="Proteomes" id="UP001164632"/>
    </source>
</evidence>
<dbReference type="RefSeq" id="WP_267930818.1">
    <property type="nucleotide sequence ID" value="NZ_CP113257.1"/>
</dbReference>
<proteinExistence type="predicted"/>